<organism evidence="5 6">
    <name type="scientific">Hymenobacter roseosalivarius DSM 11622</name>
    <dbReference type="NCBI Taxonomy" id="645990"/>
    <lineage>
        <taxon>Bacteria</taxon>
        <taxon>Pseudomonadati</taxon>
        <taxon>Bacteroidota</taxon>
        <taxon>Cytophagia</taxon>
        <taxon>Cytophagales</taxon>
        <taxon>Hymenobacteraceae</taxon>
        <taxon>Hymenobacter</taxon>
    </lineage>
</organism>
<dbReference type="GO" id="GO:0003677">
    <property type="term" value="F:DNA binding"/>
    <property type="evidence" value="ECO:0007669"/>
    <property type="project" value="InterPro"/>
</dbReference>
<dbReference type="GO" id="GO:0004803">
    <property type="term" value="F:transposase activity"/>
    <property type="evidence" value="ECO:0007669"/>
    <property type="project" value="InterPro"/>
</dbReference>
<comment type="function">
    <text evidence="1">Absolutely required for transposition of IS1.</text>
</comment>
<evidence type="ECO:0000313" key="5">
    <source>
        <dbReference type="EMBL" id="SMC00616.1"/>
    </source>
</evidence>
<evidence type="ECO:0000256" key="4">
    <source>
        <dbReference type="ARBA" id="ARBA00023172"/>
    </source>
</evidence>
<dbReference type="NCBIfam" id="NF033558">
    <property type="entry name" value="transpos_IS1"/>
    <property type="match status" value="1"/>
</dbReference>
<dbReference type="InterPro" id="IPR005063">
    <property type="entry name" value="Transposase_27"/>
</dbReference>
<name>A0A1W1W4U8_9BACT</name>
<protein>
    <submittedName>
        <fullName evidence="5">IS1 transposase</fullName>
    </submittedName>
</protein>
<keyword evidence="4" id="KW-0233">DNA recombination</keyword>
<evidence type="ECO:0000256" key="2">
    <source>
        <dbReference type="ARBA" id="ARBA00008841"/>
    </source>
</evidence>
<reference evidence="5 6" key="1">
    <citation type="submission" date="2017-04" db="EMBL/GenBank/DDBJ databases">
        <authorList>
            <person name="Afonso C.L."/>
            <person name="Miller P.J."/>
            <person name="Scott M.A."/>
            <person name="Spackman E."/>
            <person name="Goraichik I."/>
            <person name="Dimitrov K.M."/>
            <person name="Suarez D.L."/>
            <person name="Swayne D.E."/>
        </authorList>
    </citation>
    <scope>NUCLEOTIDE SEQUENCE [LARGE SCALE GENOMIC DNA]</scope>
    <source>
        <strain evidence="5 6">DSM 11622</strain>
    </source>
</reference>
<dbReference type="GO" id="GO:0006313">
    <property type="term" value="P:DNA transposition"/>
    <property type="evidence" value="ECO:0007669"/>
    <property type="project" value="InterPro"/>
</dbReference>
<dbReference type="Proteomes" id="UP000192266">
    <property type="component" value="Unassembled WGS sequence"/>
</dbReference>
<evidence type="ECO:0000256" key="1">
    <source>
        <dbReference type="ARBA" id="ARBA00004091"/>
    </source>
</evidence>
<gene>
    <name evidence="5" type="ORF">SAMN00120144_4029</name>
</gene>
<dbReference type="EMBL" id="FWWW01000111">
    <property type="protein sequence ID" value="SMC00616.1"/>
    <property type="molecule type" value="Genomic_DNA"/>
</dbReference>
<dbReference type="PANTHER" id="PTHR33293">
    <property type="entry name" value="INSERTION ELEMENT IS1 1 PROTEIN INSB-RELATED"/>
    <property type="match status" value="1"/>
</dbReference>
<keyword evidence="3" id="KW-0815">Transposition</keyword>
<dbReference type="AlphaFoldDB" id="A0A1W1W4U8"/>
<evidence type="ECO:0000313" key="6">
    <source>
        <dbReference type="Proteomes" id="UP000192266"/>
    </source>
</evidence>
<dbReference type="InterPro" id="IPR051354">
    <property type="entry name" value="Transposase_27_IS1"/>
</dbReference>
<dbReference type="Gene3D" id="1.10.10.60">
    <property type="entry name" value="Homeodomain-like"/>
    <property type="match status" value="1"/>
</dbReference>
<sequence length="213" mass="24751">MQSVRLSSAVFARSTQRAACYAQVEKLLAERNSQHSIVRVTGVSRMTVAKLANKAQSVRTPLPRLRPKKAQRHEWEALELDEMWTFVGRRKRKVWLWLAVERASRRIVAWVTGRRDAATARRLWQALPRRCRRHGWYFTDLFPTYVGVLPRWQHRRCPKGSGGTSVIEAIHCSLRQRCGVLVRKSCSFSKSLPMHSARIKICIDQHNQRIMLP</sequence>
<keyword evidence="6" id="KW-1185">Reference proteome</keyword>
<proteinExistence type="inferred from homology"/>
<comment type="similarity">
    <text evidence="2">Belongs to the transposase 27 family.</text>
</comment>
<evidence type="ECO:0000256" key="3">
    <source>
        <dbReference type="ARBA" id="ARBA00022578"/>
    </source>
</evidence>
<dbReference type="Pfam" id="PF03400">
    <property type="entry name" value="DDE_Tnp_IS1"/>
    <property type="match status" value="1"/>
</dbReference>
<dbReference type="PANTHER" id="PTHR33293:SF1">
    <property type="entry name" value="INSERTION ELEMENT IS1 1 PROTEIN INSB-RELATED"/>
    <property type="match status" value="1"/>
</dbReference>
<accession>A0A1W1W4U8</accession>
<dbReference type="STRING" id="645990.SAMN00120144_4029"/>